<dbReference type="SUPFAM" id="SSF51735">
    <property type="entry name" value="NAD(P)-binding Rossmann-fold domains"/>
    <property type="match status" value="1"/>
</dbReference>
<gene>
    <name evidence="4" type="ORF">OKIOD_LOCUS8</name>
</gene>
<keyword evidence="2" id="KW-0443">Lipid metabolism</keyword>
<accession>A0ABN7RJI4</accession>
<protein>
    <submittedName>
        <fullName evidence="4">Oidioi.mRNA.OKI2018_I69.PAR.g8450.t1.cds</fullName>
    </submittedName>
</protein>
<keyword evidence="2" id="KW-0444">Lipid biosynthesis</keyword>
<keyword evidence="2" id="KW-0752">Steroid biosynthesis</keyword>
<keyword evidence="3" id="KW-0560">Oxidoreductase</keyword>
<evidence type="ECO:0000313" key="5">
    <source>
        <dbReference type="Proteomes" id="UP001158576"/>
    </source>
</evidence>
<dbReference type="PRINTS" id="PR00081">
    <property type="entry name" value="GDHRDH"/>
</dbReference>
<evidence type="ECO:0000313" key="4">
    <source>
        <dbReference type="EMBL" id="CAG5076392.1"/>
    </source>
</evidence>
<evidence type="ECO:0000256" key="3">
    <source>
        <dbReference type="ARBA" id="ARBA00023002"/>
    </source>
</evidence>
<proteinExistence type="inferred from homology"/>
<dbReference type="InterPro" id="IPR002347">
    <property type="entry name" value="SDR_fam"/>
</dbReference>
<dbReference type="EMBL" id="OU015568">
    <property type="protein sequence ID" value="CAG5076392.1"/>
    <property type="molecule type" value="Genomic_DNA"/>
</dbReference>
<organism evidence="4 5">
    <name type="scientific">Oikopleura dioica</name>
    <name type="common">Tunicate</name>
    <dbReference type="NCBI Taxonomy" id="34765"/>
    <lineage>
        <taxon>Eukaryota</taxon>
        <taxon>Metazoa</taxon>
        <taxon>Chordata</taxon>
        <taxon>Tunicata</taxon>
        <taxon>Appendicularia</taxon>
        <taxon>Copelata</taxon>
        <taxon>Oikopleuridae</taxon>
        <taxon>Oikopleura</taxon>
    </lineage>
</organism>
<dbReference type="PANTHER" id="PTHR43899">
    <property type="entry name" value="RH59310P"/>
    <property type="match status" value="1"/>
</dbReference>
<name>A0ABN7RJI4_OIKDI</name>
<dbReference type="Gene3D" id="3.40.50.720">
    <property type="entry name" value="NAD(P)-binding Rossmann-like Domain"/>
    <property type="match status" value="1"/>
</dbReference>
<evidence type="ECO:0000256" key="2">
    <source>
        <dbReference type="ARBA" id="ARBA00022955"/>
    </source>
</evidence>
<keyword evidence="5" id="KW-1185">Reference proteome</keyword>
<dbReference type="PANTHER" id="PTHR43899:SF13">
    <property type="entry name" value="RH59310P"/>
    <property type="match status" value="1"/>
</dbReference>
<dbReference type="InterPro" id="IPR036291">
    <property type="entry name" value="NAD(P)-bd_dom_sf"/>
</dbReference>
<reference evidence="4 5" key="1">
    <citation type="submission" date="2021-04" db="EMBL/GenBank/DDBJ databases">
        <authorList>
            <person name="Bliznina A."/>
        </authorList>
    </citation>
    <scope>NUCLEOTIDE SEQUENCE [LARGE SCALE GENOMIC DNA]</scope>
</reference>
<dbReference type="Pfam" id="PF00106">
    <property type="entry name" value="adh_short"/>
    <property type="match status" value="1"/>
</dbReference>
<sequence>MRIFKLDDRAEIKNFYFFDGTAILVMGENLKAVSMSFDGKTRNNAAIVAPCNDYIEGAPHALVKNVLFIFGGWWDKQKYSISLITKVMDLTTLHDADVYASFENEMLKQKISILFNNAGMSEEKKAFWNYAGSTPSKVTKIMYLNAEVPVLMTRMVLPGMLERKKGVLMHMGSSAGLTALDANPIYAGTKSHVINFSRSIEQLFYNPAFIRTSLTTFLTKGIKKKGYENTMEKLKDIVFPKVETWFASAIKTVGTGKNESGGSWFFEQFVNYMVMHFDSRGLKMLTDLSE</sequence>
<comment type="similarity">
    <text evidence="1">Belongs to the short-chain dehydrogenases/reductases (SDR) family.</text>
</comment>
<dbReference type="InterPro" id="IPR051019">
    <property type="entry name" value="VLCFA-Steroid_DH"/>
</dbReference>
<dbReference type="Proteomes" id="UP001158576">
    <property type="component" value="Chromosome PAR"/>
</dbReference>
<evidence type="ECO:0000256" key="1">
    <source>
        <dbReference type="ARBA" id="ARBA00006484"/>
    </source>
</evidence>